<feature type="compositionally biased region" description="Basic and acidic residues" evidence="1">
    <location>
        <begin position="966"/>
        <end position="983"/>
    </location>
</feature>
<feature type="compositionally biased region" description="Polar residues" evidence="1">
    <location>
        <begin position="217"/>
        <end position="229"/>
    </location>
</feature>
<feature type="compositionally biased region" description="Basic and acidic residues" evidence="1">
    <location>
        <begin position="1047"/>
        <end position="1063"/>
    </location>
</feature>
<feature type="compositionally biased region" description="Low complexity" evidence="1">
    <location>
        <begin position="230"/>
        <end position="241"/>
    </location>
</feature>
<evidence type="ECO:0000256" key="1">
    <source>
        <dbReference type="SAM" id="MobiDB-lite"/>
    </source>
</evidence>
<feature type="compositionally biased region" description="Polar residues" evidence="1">
    <location>
        <begin position="791"/>
        <end position="830"/>
    </location>
</feature>
<feature type="compositionally biased region" description="Basic and acidic residues" evidence="1">
    <location>
        <begin position="930"/>
        <end position="950"/>
    </location>
</feature>
<feature type="region of interest" description="Disordered" evidence="1">
    <location>
        <begin position="276"/>
        <end position="433"/>
    </location>
</feature>
<feature type="region of interest" description="Disordered" evidence="1">
    <location>
        <begin position="729"/>
        <end position="902"/>
    </location>
</feature>
<feature type="compositionally biased region" description="Low complexity" evidence="1">
    <location>
        <begin position="36"/>
        <end position="46"/>
    </location>
</feature>
<gene>
    <name evidence="2" type="primary">107360628</name>
</gene>
<feature type="region of interest" description="Disordered" evidence="1">
    <location>
        <begin position="914"/>
        <end position="1031"/>
    </location>
</feature>
<feature type="compositionally biased region" description="Polar residues" evidence="1">
    <location>
        <begin position="406"/>
        <end position="433"/>
    </location>
</feature>
<feature type="compositionally biased region" description="Acidic residues" evidence="1">
    <location>
        <begin position="1150"/>
        <end position="1164"/>
    </location>
</feature>
<feature type="compositionally biased region" description="Basic and acidic residues" evidence="1">
    <location>
        <begin position="874"/>
        <end position="888"/>
    </location>
</feature>
<dbReference type="InterPro" id="IPR000048">
    <property type="entry name" value="IQ_motif_EF-hand-BS"/>
</dbReference>
<dbReference type="Pfam" id="PF00612">
    <property type="entry name" value="IQ"/>
    <property type="match status" value="2"/>
</dbReference>
<feature type="compositionally biased region" description="Polar residues" evidence="1">
    <location>
        <begin position="952"/>
        <end position="961"/>
    </location>
</feature>
<dbReference type="HOGENOM" id="CLU_270991_0_0_1"/>
<sequence>MGCIFSFFKFNQSYKVAEPSENKDSTQHQGKKASKKQSGQQSNKSAVKNEHPLPNQSFIYKTVLETTVSDANANEEEERKKAEEAPGPFEIETDLLSPEVEEAVIKIQANVRGYLTRKQYRATPERSIEKPSSQVNQEQTESTNEASSGILAPPPSFSDTPKELPLDEANQTANQGKRIAEKLIELEKQVSQAAEPYDKRPAEDRETNSRQLDDQKVNISNDDQSITVRSNESNGAEGNSNDLKLLQIPSIETDLSESSAPEEAATKIQAAFRGYQVRKTISREASPMRSRDKTDDKGSELDEFADKEGKVNLRERVSTSAQDPERESILVLDQLEEALSKELLKTPGKTEDESSSSSNSTDIDLNSSIKSNSSLVEPSQVENDSTQKVTTESLSKSSDIEDKQPQDSLINTNSPQSDDKSLTNNLKNDNLSSTNIESVVCTQSSKLMQVNDPVPNIVASDLKESEILDPSSNGNNVESIANEPVVFVSNEDKVDASPKLESEEAKQETDAVVMVEVAGKLNASPLPELTSDSKIGLSENLHVKSNILHEIQSDSNENNQPKNELKLDSPISMETEEVVNQFVTKSEETTDSKVDQIPTCDILSKKETDSLPQPITSNEPQSVQESEKILVDTELPSPQSVEPPTTTVTSDISKPNEPSNDIVKETSSDTMESKLAEEKDIKAEENEDLQNEPQKNQRLLKEDSFGSDILILDDDSIDRSDTLYDIIAEKGLNVSESSNQQQEKDKDLSLHDQSGFSFKTDASESFTEMKDDILVNLDESDDEDENKNIEETISTKSAVGNDNQSSPVSKANNESDQLSNEKVNTSISNDSVSSHLVVEEHSSLTSANSTNDQISTSVKPTETSSETHVQLSENFKDSSDKDLSKEQLENNDIATNETIIQPINESLNEQIVSTNMESCLKEPSSSSDDQLEKSDKISAIVPDEHSKEDVSQENVRSQEVSSVDKINPETDLKPLEIEEKTNRDLSIGSEETLKAESKAEESSAPKIDIENESEECSNKTEFIDQKSISQTPVTINVQTTVTTAEAVQEKPDENSNAAKDDKGNLIVTKVESNSFDSLDSQSQSRTIQDDSTSLKQTKESESNLHSEPSTGLNLDESSSSTQSVVIINQPEIVESSGASELPTSSTESTPTEESDDKTEDSNPEDENRLLRIVDREARSKSPNPFGRKRRKGKKGRAVQ</sequence>
<dbReference type="EMBL" id="CAEY01001593">
    <property type="status" value="NOT_ANNOTATED_CDS"/>
    <property type="molecule type" value="Genomic_DNA"/>
</dbReference>
<feature type="region of interest" description="Disordered" evidence="1">
    <location>
        <begin position="16"/>
        <end position="94"/>
    </location>
</feature>
<feature type="compositionally biased region" description="Basic and acidic residues" evidence="1">
    <location>
        <begin position="991"/>
        <end position="1009"/>
    </location>
</feature>
<evidence type="ECO:0000313" key="3">
    <source>
        <dbReference type="Proteomes" id="UP000015104"/>
    </source>
</evidence>
<feature type="compositionally biased region" description="Polar residues" evidence="1">
    <location>
        <begin position="130"/>
        <end position="147"/>
    </location>
</feature>
<reference evidence="3" key="1">
    <citation type="submission" date="2011-08" db="EMBL/GenBank/DDBJ databases">
        <authorList>
            <person name="Rombauts S."/>
        </authorList>
    </citation>
    <scope>NUCLEOTIDE SEQUENCE</scope>
    <source>
        <strain evidence="3">London</strain>
    </source>
</reference>
<dbReference type="EnsemblMetazoa" id="tetur05g09070.1">
    <property type="protein sequence ID" value="tetur05g09070.1"/>
    <property type="gene ID" value="tetur05g09070"/>
</dbReference>
<feature type="compositionally biased region" description="Polar residues" evidence="1">
    <location>
        <begin position="610"/>
        <end position="624"/>
    </location>
</feature>
<evidence type="ECO:0000313" key="2">
    <source>
        <dbReference type="EnsemblMetazoa" id="tetur05g09070.1"/>
    </source>
</evidence>
<feature type="region of interest" description="Disordered" evidence="1">
    <location>
        <begin position="550"/>
        <end position="705"/>
    </location>
</feature>
<feature type="compositionally biased region" description="Basic and acidic residues" evidence="1">
    <location>
        <begin position="662"/>
        <end position="684"/>
    </location>
</feature>
<dbReference type="CDD" id="cd23767">
    <property type="entry name" value="IQCD"/>
    <property type="match status" value="1"/>
</dbReference>
<feature type="compositionally biased region" description="Basic residues" evidence="1">
    <location>
        <begin position="1186"/>
        <end position="1199"/>
    </location>
</feature>
<name>T1K693_TETUR</name>
<dbReference type="PROSITE" id="PS50096">
    <property type="entry name" value="IQ"/>
    <property type="match status" value="2"/>
</dbReference>
<feature type="compositionally biased region" description="Polar residues" evidence="1">
    <location>
        <begin position="370"/>
        <end position="397"/>
    </location>
</feature>
<feature type="compositionally biased region" description="Basic and acidic residues" evidence="1">
    <location>
        <begin position="585"/>
        <end position="594"/>
    </location>
</feature>
<proteinExistence type="predicted"/>
<accession>T1K693</accession>
<feature type="compositionally biased region" description="Polar residues" evidence="1">
    <location>
        <begin position="914"/>
        <end position="928"/>
    </location>
</feature>
<feature type="compositionally biased region" description="Basic and acidic residues" evidence="1">
    <location>
        <begin position="289"/>
        <end position="328"/>
    </location>
</feature>
<feature type="compositionally biased region" description="Polar residues" evidence="1">
    <location>
        <begin position="1105"/>
        <end position="1126"/>
    </location>
</feature>
<feature type="region of interest" description="Disordered" evidence="1">
    <location>
        <begin position="1044"/>
        <end position="1199"/>
    </location>
</feature>
<dbReference type="SMART" id="SM00015">
    <property type="entry name" value="IQ"/>
    <property type="match status" value="2"/>
</dbReference>
<protein>
    <submittedName>
        <fullName evidence="2">Uncharacterized protein</fullName>
    </submittedName>
</protein>
<feature type="region of interest" description="Disordered" evidence="1">
    <location>
        <begin position="115"/>
        <end position="245"/>
    </location>
</feature>
<feature type="compositionally biased region" description="Polar residues" evidence="1">
    <location>
        <begin position="890"/>
        <end position="902"/>
    </location>
</feature>
<feature type="compositionally biased region" description="Basic and acidic residues" evidence="1">
    <location>
        <begin position="178"/>
        <end position="188"/>
    </location>
</feature>
<feature type="compositionally biased region" description="Polar residues" evidence="1">
    <location>
        <begin position="636"/>
        <end position="659"/>
    </location>
</feature>
<keyword evidence="3" id="KW-1185">Reference proteome</keyword>
<feature type="compositionally biased region" description="Basic and acidic residues" evidence="1">
    <location>
        <begin position="1165"/>
        <end position="1179"/>
    </location>
</feature>
<dbReference type="Proteomes" id="UP000015104">
    <property type="component" value="Unassembled WGS sequence"/>
</dbReference>
<dbReference type="OrthoDB" id="6517062at2759"/>
<organism evidence="2 3">
    <name type="scientific">Tetranychus urticae</name>
    <name type="common">Two-spotted spider mite</name>
    <dbReference type="NCBI Taxonomy" id="32264"/>
    <lineage>
        <taxon>Eukaryota</taxon>
        <taxon>Metazoa</taxon>
        <taxon>Ecdysozoa</taxon>
        <taxon>Arthropoda</taxon>
        <taxon>Chelicerata</taxon>
        <taxon>Arachnida</taxon>
        <taxon>Acari</taxon>
        <taxon>Acariformes</taxon>
        <taxon>Trombidiformes</taxon>
        <taxon>Prostigmata</taxon>
        <taxon>Eleutherengona</taxon>
        <taxon>Raphignathae</taxon>
        <taxon>Tetranychoidea</taxon>
        <taxon>Tetranychidae</taxon>
        <taxon>Tetranychus</taxon>
    </lineage>
</organism>
<feature type="compositionally biased region" description="Polar residues" evidence="1">
    <location>
        <begin position="54"/>
        <end position="70"/>
    </location>
</feature>
<dbReference type="AlphaFoldDB" id="T1K693"/>
<feature type="compositionally biased region" description="Low complexity" evidence="1">
    <location>
        <begin position="355"/>
        <end position="369"/>
    </location>
</feature>
<dbReference type="Gene3D" id="1.20.5.190">
    <property type="match status" value="1"/>
</dbReference>
<feature type="compositionally biased region" description="Basic and acidic residues" evidence="1">
    <location>
        <begin position="338"/>
        <end position="352"/>
    </location>
</feature>
<dbReference type="STRING" id="32264.T1K693"/>
<feature type="compositionally biased region" description="Polar residues" evidence="1">
    <location>
        <begin position="845"/>
        <end position="873"/>
    </location>
</feature>
<feature type="compositionally biased region" description="Basic and acidic residues" evidence="1">
    <location>
        <begin position="196"/>
        <end position="216"/>
    </location>
</feature>
<feature type="compositionally biased region" description="Polar residues" evidence="1">
    <location>
        <begin position="553"/>
        <end position="562"/>
    </location>
</feature>
<feature type="compositionally biased region" description="Low complexity" evidence="1">
    <location>
        <begin position="1139"/>
        <end position="1149"/>
    </location>
</feature>
<feature type="compositionally biased region" description="Polar residues" evidence="1">
    <location>
        <begin position="1070"/>
        <end position="1095"/>
    </location>
</feature>
<reference evidence="2" key="2">
    <citation type="submission" date="2015-06" db="UniProtKB">
        <authorList>
            <consortium name="EnsemblMetazoa"/>
        </authorList>
    </citation>
    <scope>IDENTIFICATION</scope>
</reference>